<dbReference type="RefSeq" id="WP_420242930.1">
    <property type="nucleotide sequence ID" value="NZ_BOPV01000001.1"/>
</dbReference>
<dbReference type="InterPro" id="IPR038056">
    <property type="entry name" value="YjbR-like_sf"/>
</dbReference>
<comment type="caution">
    <text evidence="1">The sequence shown here is derived from an EMBL/GenBank/DDBJ whole genome shotgun (WGS) entry which is preliminary data.</text>
</comment>
<dbReference type="Proteomes" id="UP000681075">
    <property type="component" value="Unassembled WGS sequence"/>
</dbReference>
<reference evidence="1" key="1">
    <citation type="submission" date="2021-02" db="EMBL/GenBank/DDBJ databases">
        <title>Genome sequence of Rhodospirillales sp. strain TMPK1 isolated from soil.</title>
        <authorList>
            <person name="Nakai R."/>
            <person name="Kusada H."/>
            <person name="Tamaki H."/>
        </authorList>
    </citation>
    <scope>NUCLEOTIDE SEQUENCE</scope>
    <source>
        <strain evidence="1">TMPK1</strain>
    </source>
</reference>
<dbReference type="SUPFAM" id="SSF142906">
    <property type="entry name" value="YjbR-like"/>
    <property type="match status" value="1"/>
</dbReference>
<sequence length="121" mass="12814">MPTKKTVTSTPAEFRRRALACAGAVEGAHMGTADFRVHGKIFATLGSPDPAWGMVKLSAQDQAMRIDAEPAAFKPATGAWGRAGCTLVKLDAVDAVTLESAIRAAWRNVPAKKPPAKKKRS</sequence>
<organism evidence="1 2">
    <name type="scientific">Roseiterribacter gracilis</name>
    <dbReference type="NCBI Taxonomy" id="2812848"/>
    <lineage>
        <taxon>Bacteria</taxon>
        <taxon>Pseudomonadati</taxon>
        <taxon>Pseudomonadota</taxon>
        <taxon>Alphaproteobacteria</taxon>
        <taxon>Rhodospirillales</taxon>
        <taxon>Roseiterribacteraceae</taxon>
        <taxon>Roseiterribacter</taxon>
    </lineage>
</organism>
<keyword evidence="2" id="KW-1185">Reference proteome</keyword>
<accession>A0A8S8XD57</accession>
<dbReference type="AlphaFoldDB" id="A0A8S8XD57"/>
<evidence type="ECO:0000313" key="1">
    <source>
        <dbReference type="EMBL" id="GIL39811.1"/>
    </source>
</evidence>
<dbReference type="Gene3D" id="3.90.1150.30">
    <property type="match status" value="1"/>
</dbReference>
<protein>
    <submittedName>
        <fullName evidence="1">Uncharacterized protein</fullName>
    </submittedName>
</protein>
<proteinExistence type="predicted"/>
<name>A0A8S8XD57_9PROT</name>
<evidence type="ECO:0000313" key="2">
    <source>
        <dbReference type="Proteomes" id="UP000681075"/>
    </source>
</evidence>
<gene>
    <name evidence="1" type="ORF">TMPK1_20480</name>
</gene>
<dbReference type="EMBL" id="BOPV01000001">
    <property type="protein sequence ID" value="GIL39811.1"/>
    <property type="molecule type" value="Genomic_DNA"/>
</dbReference>
<dbReference type="InterPro" id="IPR058532">
    <property type="entry name" value="YjbR/MT2646/Rv2570-like"/>
</dbReference>
<dbReference type="Pfam" id="PF04237">
    <property type="entry name" value="YjbR"/>
    <property type="match status" value="1"/>
</dbReference>